<protein>
    <submittedName>
        <fullName evidence="1">Uncharacterized protein</fullName>
    </submittedName>
</protein>
<dbReference type="EMBL" id="JAVDPF010000023">
    <property type="protein sequence ID" value="KAL1872888.1"/>
    <property type="molecule type" value="Genomic_DNA"/>
</dbReference>
<proteinExistence type="predicted"/>
<name>A0ABR3XAC7_9EURO</name>
<keyword evidence="2" id="KW-1185">Reference proteome</keyword>
<sequence length="93" mass="10278">EPPHEVLDNRLAPDFTKAAIKELFDFTVAYCIIFLVNSYRRKVVGGESVAERISLLYGSRWAAEKSVVVCQIRTLVDLLDGGLVAGLRTVPTV</sequence>
<dbReference type="Proteomes" id="UP001583193">
    <property type="component" value="Unassembled WGS sequence"/>
</dbReference>
<evidence type="ECO:0000313" key="2">
    <source>
        <dbReference type="Proteomes" id="UP001583193"/>
    </source>
</evidence>
<organism evidence="1 2">
    <name type="scientific">Paecilomyces lecythidis</name>
    <dbReference type="NCBI Taxonomy" id="3004212"/>
    <lineage>
        <taxon>Eukaryota</taxon>
        <taxon>Fungi</taxon>
        <taxon>Dikarya</taxon>
        <taxon>Ascomycota</taxon>
        <taxon>Pezizomycotina</taxon>
        <taxon>Eurotiomycetes</taxon>
        <taxon>Eurotiomycetidae</taxon>
        <taxon>Eurotiales</taxon>
        <taxon>Thermoascaceae</taxon>
        <taxon>Paecilomyces</taxon>
    </lineage>
</organism>
<evidence type="ECO:0000313" key="1">
    <source>
        <dbReference type="EMBL" id="KAL1872888.1"/>
    </source>
</evidence>
<comment type="caution">
    <text evidence="1">The sequence shown here is derived from an EMBL/GenBank/DDBJ whole genome shotgun (WGS) entry which is preliminary data.</text>
</comment>
<feature type="non-terminal residue" evidence="1">
    <location>
        <position position="1"/>
    </location>
</feature>
<accession>A0ABR3XAC7</accession>
<reference evidence="1 2" key="1">
    <citation type="journal article" date="2024" name="IMA Fungus">
        <title>IMA Genome - F19 : A genome assembly and annotation guide to empower mycologists, including annotated draft genome sequences of Ceratocystis pirilliformis, Diaporthe australafricana, Fusarium ophioides, Paecilomyces lecythidis, and Sporothrix stenoceras.</title>
        <authorList>
            <person name="Aylward J."/>
            <person name="Wilson A.M."/>
            <person name="Visagie C.M."/>
            <person name="Spraker J."/>
            <person name="Barnes I."/>
            <person name="Buitendag C."/>
            <person name="Ceriani C."/>
            <person name="Del Mar Angel L."/>
            <person name="du Plessis D."/>
            <person name="Fuchs T."/>
            <person name="Gasser K."/>
            <person name="Kramer D."/>
            <person name="Li W."/>
            <person name="Munsamy K."/>
            <person name="Piso A."/>
            <person name="Price J.L."/>
            <person name="Sonnekus B."/>
            <person name="Thomas C."/>
            <person name="van der Nest A."/>
            <person name="van Dijk A."/>
            <person name="van Heerden A."/>
            <person name="van Vuuren N."/>
            <person name="Yilmaz N."/>
            <person name="Duong T.A."/>
            <person name="van der Merwe N.A."/>
            <person name="Wingfield M.J."/>
            <person name="Wingfield B.D."/>
        </authorList>
    </citation>
    <scope>NUCLEOTIDE SEQUENCE [LARGE SCALE GENOMIC DNA]</scope>
    <source>
        <strain evidence="1 2">CMW 18167</strain>
    </source>
</reference>
<gene>
    <name evidence="1" type="ORF">Plec18167_006538</name>
</gene>